<dbReference type="Pfam" id="PF13556">
    <property type="entry name" value="HTH_30"/>
    <property type="match status" value="1"/>
</dbReference>
<feature type="compositionally biased region" description="Acidic residues" evidence="2">
    <location>
        <begin position="140"/>
        <end position="153"/>
    </location>
</feature>
<dbReference type="EMBL" id="CAFAAL010000176">
    <property type="protein sequence ID" value="CAB4815737.1"/>
    <property type="molecule type" value="Genomic_DNA"/>
</dbReference>
<dbReference type="Gene3D" id="1.10.10.2840">
    <property type="entry name" value="PucR C-terminal helix-turn-helix domain"/>
    <property type="match status" value="1"/>
</dbReference>
<sequence length="434" mass="45558">MALQHLVAAAAVTRLPCLLVRGAEPAQLERSLIGAVVNRRAELERQAVALERQIAALALDGQGLDALIGALAAFIGRAVALEARGGASLAVVAPAGLPGSAAAAKAVSRYLGKHRAEGQRIPLPAVPGAPDTERHGDGERAEEEESPLSDDADERPGSIVLLGDEPVGERDRIACERVAPLLALEIVRVAAELPANAGRGETRTLPVEGPPWVALAARQPRPHEADVPALRRELRLLAGPRRFMLRGSNESLEVRIIAVADASDPGAQEIAKKVSKRLNRPVAVSKPFADATARPAAEAEARDALESLERRVGGRSGSGGAQVVRADLLPAHRLLGAVTAIPDGRRQALALLAPLLNGTPAARKQRIATLRAVLDTPGAAEASSSLGVHRNTTAYRVKRIEELTGWDLREADLRLALSLALRILDSEGGVEVNG</sequence>
<evidence type="ECO:0000256" key="1">
    <source>
        <dbReference type="SAM" id="Coils"/>
    </source>
</evidence>
<dbReference type="InterPro" id="IPR051448">
    <property type="entry name" value="CdaR-like_regulators"/>
</dbReference>
<dbReference type="PANTHER" id="PTHR33744:SF7">
    <property type="entry name" value="PUCR FAMILY TRANSCRIPTIONAL REGULATOR"/>
    <property type="match status" value="1"/>
</dbReference>
<accession>A0A6J6ZEF2</accession>
<protein>
    <submittedName>
        <fullName evidence="4">Unannotated protein</fullName>
    </submittedName>
</protein>
<evidence type="ECO:0000313" key="4">
    <source>
        <dbReference type="EMBL" id="CAB4815737.1"/>
    </source>
</evidence>
<gene>
    <name evidence="4" type="ORF">UFOPK3004_01533</name>
</gene>
<dbReference type="InterPro" id="IPR025736">
    <property type="entry name" value="PucR_C-HTH_dom"/>
</dbReference>
<feature type="domain" description="PucR C-terminal helix-turn-helix" evidence="3">
    <location>
        <begin position="368"/>
        <end position="423"/>
    </location>
</feature>
<dbReference type="AlphaFoldDB" id="A0A6J6ZEF2"/>
<feature type="region of interest" description="Disordered" evidence="2">
    <location>
        <begin position="119"/>
        <end position="163"/>
    </location>
</feature>
<organism evidence="4">
    <name type="scientific">freshwater metagenome</name>
    <dbReference type="NCBI Taxonomy" id="449393"/>
    <lineage>
        <taxon>unclassified sequences</taxon>
        <taxon>metagenomes</taxon>
        <taxon>ecological metagenomes</taxon>
    </lineage>
</organism>
<evidence type="ECO:0000256" key="2">
    <source>
        <dbReference type="SAM" id="MobiDB-lite"/>
    </source>
</evidence>
<dbReference type="InterPro" id="IPR042070">
    <property type="entry name" value="PucR_C-HTH_sf"/>
</dbReference>
<reference evidence="4" key="1">
    <citation type="submission" date="2020-05" db="EMBL/GenBank/DDBJ databases">
        <authorList>
            <person name="Chiriac C."/>
            <person name="Salcher M."/>
            <person name="Ghai R."/>
            <person name="Kavagutti S V."/>
        </authorList>
    </citation>
    <scope>NUCLEOTIDE SEQUENCE</scope>
</reference>
<name>A0A6J6ZEF2_9ZZZZ</name>
<evidence type="ECO:0000259" key="3">
    <source>
        <dbReference type="Pfam" id="PF13556"/>
    </source>
</evidence>
<dbReference type="PANTHER" id="PTHR33744">
    <property type="entry name" value="CARBOHYDRATE DIACID REGULATOR"/>
    <property type="match status" value="1"/>
</dbReference>
<proteinExistence type="predicted"/>
<feature type="coiled-coil region" evidence="1">
    <location>
        <begin position="33"/>
        <end position="60"/>
    </location>
</feature>
<keyword evidence="1" id="KW-0175">Coiled coil</keyword>